<dbReference type="GO" id="GO:0047884">
    <property type="term" value="F:FAD diphosphatase activity"/>
    <property type="evidence" value="ECO:0007669"/>
    <property type="project" value="TreeGrafter"/>
</dbReference>
<evidence type="ECO:0000259" key="1">
    <source>
        <dbReference type="SMART" id="SM00852"/>
    </source>
</evidence>
<evidence type="ECO:0000313" key="3">
    <source>
        <dbReference type="Proteomes" id="UP001202479"/>
    </source>
</evidence>
<dbReference type="InterPro" id="IPR036425">
    <property type="entry name" value="MoaB/Mog-like_dom_sf"/>
</dbReference>
<dbReference type="Pfam" id="PF00994">
    <property type="entry name" value="MoCF_biosynth"/>
    <property type="match status" value="1"/>
</dbReference>
<dbReference type="Gene3D" id="3.40.980.10">
    <property type="entry name" value="MoaB/Mog-like domain"/>
    <property type="match status" value="1"/>
</dbReference>
<organism evidence="2 3">
    <name type="scientific">Candida oxycetoniae</name>
    <dbReference type="NCBI Taxonomy" id="497107"/>
    <lineage>
        <taxon>Eukaryota</taxon>
        <taxon>Fungi</taxon>
        <taxon>Dikarya</taxon>
        <taxon>Ascomycota</taxon>
        <taxon>Saccharomycotina</taxon>
        <taxon>Pichiomycetes</taxon>
        <taxon>Debaryomycetaceae</taxon>
        <taxon>Candida/Lodderomyces clade</taxon>
        <taxon>Candida</taxon>
    </lineage>
</organism>
<dbReference type="AlphaFoldDB" id="A0AAI9WWJ5"/>
<gene>
    <name evidence="2" type="ORF">KGF56_004157</name>
</gene>
<sequence>MSVTTQIKPIRTAGILIIGDEILNGKIQDTNSYNFARFCFNELSVPLKRILVCGDDSSDIKDALDMLLKEDKVDLLITSGGLGSTHDDITYEVLADYFDLDYKLNQQVVDKMQLLRKDYLSKLSSDQLNAYYRMATLPVAQDNSKISTNVLFLDEELWFPLLEIDQKVYVLPGIPQIFTQLLKYMAGFLKKRIVPADFCRRYVLTKSGESQLAPYLTNLQEKCSKEFGEGTVKLGSYPHMAMRVNTISIIGKDVKDKSKLDAIVKDIIDNIGGDAREISQEEENTLK</sequence>
<proteinExistence type="predicted"/>
<dbReference type="Proteomes" id="UP001202479">
    <property type="component" value="Unassembled WGS sequence"/>
</dbReference>
<dbReference type="EMBL" id="JAHUZD010000138">
    <property type="protein sequence ID" value="KAI3403097.2"/>
    <property type="molecule type" value="Genomic_DNA"/>
</dbReference>
<dbReference type="RefSeq" id="XP_049178844.1">
    <property type="nucleotide sequence ID" value="XM_049325567.1"/>
</dbReference>
<protein>
    <recommendedName>
        <fullName evidence="1">MoaB/Mog domain-containing protein</fullName>
    </recommendedName>
</protein>
<comment type="caution">
    <text evidence="2">The sequence shown here is derived from an EMBL/GenBank/DDBJ whole genome shotgun (WGS) entry which is preliminary data.</text>
</comment>
<dbReference type="InterPro" id="IPR001453">
    <property type="entry name" value="MoaB/Mog_dom"/>
</dbReference>
<name>A0AAI9WWJ5_9ASCO</name>
<feature type="domain" description="MoaB/Mog" evidence="1">
    <location>
        <begin position="14"/>
        <end position="192"/>
    </location>
</feature>
<accession>A0AAI9WWJ5</accession>
<dbReference type="PANTHER" id="PTHR47675">
    <property type="entry name" value="MOLYBDOPTERIN BINDING DOMAIN PROTEIN (AFU_ORTHOLOGUE AFUA_5G11210)"/>
    <property type="match status" value="1"/>
</dbReference>
<dbReference type="SMART" id="SM00852">
    <property type="entry name" value="MoCF_biosynth"/>
    <property type="match status" value="1"/>
</dbReference>
<reference evidence="2" key="1">
    <citation type="journal article" date="2022" name="DNA Res.">
        <title>Genome analysis of five recently described species of the CUG-Ser clade uncovers Candida theae as a new hybrid lineage with pathogenic potential in the Candida parapsilosis species complex.</title>
        <authorList>
            <person name="Mixao V."/>
            <person name="Del Olmo V."/>
            <person name="Hegedusova E."/>
            <person name="Saus E."/>
            <person name="Pryszcz L."/>
            <person name="Cillingova A."/>
            <person name="Nosek J."/>
            <person name="Gabaldon T."/>
        </authorList>
    </citation>
    <scope>NUCLEOTIDE SEQUENCE</scope>
    <source>
        <strain evidence="2">CBS 10844</strain>
    </source>
</reference>
<keyword evidence="3" id="KW-1185">Reference proteome</keyword>
<dbReference type="GeneID" id="73381772"/>
<dbReference type="SUPFAM" id="SSF53218">
    <property type="entry name" value="Molybdenum cofactor biosynthesis proteins"/>
    <property type="match status" value="1"/>
</dbReference>
<dbReference type="GO" id="GO:0042726">
    <property type="term" value="P:flavin-containing compound metabolic process"/>
    <property type="evidence" value="ECO:0007669"/>
    <property type="project" value="TreeGrafter"/>
</dbReference>
<dbReference type="PANTHER" id="PTHR47675:SF1">
    <property type="entry name" value="MOLYBDOPTERIN BINDING DOMAIN PROTEIN (AFU_ORTHOLOGUE AFUA_5G11210)"/>
    <property type="match status" value="1"/>
</dbReference>
<evidence type="ECO:0000313" key="2">
    <source>
        <dbReference type="EMBL" id="KAI3403097.2"/>
    </source>
</evidence>